<feature type="region of interest" description="Disordered" evidence="2">
    <location>
        <begin position="517"/>
        <end position="547"/>
    </location>
</feature>
<evidence type="ECO:0000313" key="4">
    <source>
        <dbReference type="Proteomes" id="UP000515908"/>
    </source>
</evidence>
<dbReference type="EMBL" id="LR877160">
    <property type="protein sequence ID" value="CAD2220279.1"/>
    <property type="molecule type" value="Genomic_DNA"/>
</dbReference>
<feature type="coiled-coil region" evidence="1">
    <location>
        <begin position="8"/>
        <end position="80"/>
    </location>
</feature>
<sequence>MAALGTCMTNMENTLLQKDEEIEKLKKKLSLSEKKTARESQASEQVAHLQEQVQQQTDEVRRKMHRILLLEQENDVLKEELSRRDGFVASTTSNQQFIVNLLESLKRTAMDLKQTSCPSKAHKDDDGEGERVSPAPRRTVRPRSLSRLSKSVGATVKSAGTARRSSSRRTRNQEQDDSLLSVSHLNSSMVAIIKEIESALEATKRTISTKSETHAIHLREQQQIGELVEKYKTLAETLSEREKELSDLQTECNLRGQDLDALEKYVSAQNHKMSASLKLVEEWKEKATSLGDELAAVKSTVIEHESYVDKLKADLEEAQKKHADMNKDLETKCAAVLEAEGRVDALRKQLDNETKKGEELLAAKEKDNLRLQEEKKTLEEECGRLQKLVDSFTEQQNTLDNRFDLERKELTSHLHSLRDSCDLLQRKLQSCSKCMKDSMFELSLAQSGEVETLNSLLDILGTPHSAIVQNAPSYRAGAAVSPSDSPEKFMNSCRRDTQFIAELRRSVISRARQIVHNGGAAASSPSRTPVRESPLQGAPPTSMSNTREEYFDDYFGGRTPTVKSLFLAEREPSPSPRLLPYSSSKANRKRLSLTNASPTSAYGLSQSKSRQEGAVDGSVSPARPPVLSEAFRL</sequence>
<evidence type="ECO:0000256" key="2">
    <source>
        <dbReference type="SAM" id="MobiDB-lite"/>
    </source>
</evidence>
<dbReference type="VEuPathDB" id="TriTrypDB:ADEAN_000779400"/>
<dbReference type="AlphaFoldDB" id="A0A7G2CLI2"/>
<feature type="region of interest" description="Disordered" evidence="2">
    <location>
        <begin position="569"/>
        <end position="633"/>
    </location>
</feature>
<gene>
    <name evidence="3" type="ORF">ADEAN_000779400</name>
</gene>
<dbReference type="Proteomes" id="UP000515908">
    <property type="component" value="Chromosome 16"/>
</dbReference>
<feature type="coiled-coil region" evidence="1">
    <location>
        <begin position="301"/>
        <end position="395"/>
    </location>
</feature>
<name>A0A7G2CLI2_9TRYP</name>
<evidence type="ECO:0000256" key="1">
    <source>
        <dbReference type="SAM" id="Coils"/>
    </source>
</evidence>
<protein>
    <submittedName>
        <fullName evidence="3">Uncharacterized protein</fullName>
    </submittedName>
</protein>
<feature type="compositionally biased region" description="Basic and acidic residues" evidence="2">
    <location>
        <begin position="121"/>
        <end position="131"/>
    </location>
</feature>
<accession>A0A7G2CLI2</accession>
<keyword evidence="4" id="KW-1185">Reference proteome</keyword>
<reference evidence="3 4" key="1">
    <citation type="submission" date="2020-08" db="EMBL/GenBank/DDBJ databases">
        <authorList>
            <person name="Newling K."/>
            <person name="Davey J."/>
            <person name="Forrester S."/>
        </authorList>
    </citation>
    <scope>NUCLEOTIDE SEQUENCE [LARGE SCALE GENOMIC DNA]</scope>
    <source>
        <strain evidence="4">Crithidia deanei Carvalho (ATCC PRA-265)</strain>
    </source>
</reference>
<organism evidence="3 4">
    <name type="scientific">Angomonas deanei</name>
    <dbReference type="NCBI Taxonomy" id="59799"/>
    <lineage>
        <taxon>Eukaryota</taxon>
        <taxon>Discoba</taxon>
        <taxon>Euglenozoa</taxon>
        <taxon>Kinetoplastea</taxon>
        <taxon>Metakinetoplastina</taxon>
        <taxon>Trypanosomatida</taxon>
        <taxon>Trypanosomatidae</taxon>
        <taxon>Strigomonadinae</taxon>
        <taxon>Angomonas</taxon>
    </lineage>
</organism>
<feature type="compositionally biased region" description="Polar residues" evidence="2">
    <location>
        <begin position="592"/>
        <end position="608"/>
    </location>
</feature>
<keyword evidence="1" id="KW-0175">Coiled coil</keyword>
<feature type="region of interest" description="Disordered" evidence="2">
    <location>
        <begin position="114"/>
        <end position="180"/>
    </location>
</feature>
<evidence type="ECO:0000313" key="3">
    <source>
        <dbReference type="EMBL" id="CAD2220279.1"/>
    </source>
</evidence>
<proteinExistence type="predicted"/>